<reference evidence="4 5" key="1">
    <citation type="submission" date="2013-03" db="EMBL/GenBank/DDBJ databases">
        <title>The Genome Sequence of Cladophialophora psammophila CBS 110553.</title>
        <authorList>
            <consortium name="The Broad Institute Genomics Platform"/>
            <person name="Cuomo C."/>
            <person name="de Hoog S."/>
            <person name="Gorbushina A."/>
            <person name="Walker B."/>
            <person name="Young S.K."/>
            <person name="Zeng Q."/>
            <person name="Gargeya S."/>
            <person name="Fitzgerald M."/>
            <person name="Haas B."/>
            <person name="Abouelleil A."/>
            <person name="Allen A.W."/>
            <person name="Alvarado L."/>
            <person name="Arachchi H.M."/>
            <person name="Berlin A.M."/>
            <person name="Chapman S.B."/>
            <person name="Gainer-Dewar J."/>
            <person name="Goldberg J."/>
            <person name="Griggs A."/>
            <person name="Gujja S."/>
            <person name="Hansen M."/>
            <person name="Howarth C."/>
            <person name="Imamovic A."/>
            <person name="Ireland A."/>
            <person name="Larimer J."/>
            <person name="McCowan C."/>
            <person name="Murphy C."/>
            <person name="Pearson M."/>
            <person name="Poon T.W."/>
            <person name="Priest M."/>
            <person name="Roberts A."/>
            <person name="Saif S."/>
            <person name="Shea T."/>
            <person name="Sisk P."/>
            <person name="Sykes S."/>
            <person name="Wortman J."/>
            <person name="Nusbaum C."/>
            <person name="Birren B."/>
        </authorList>
    </citation>
    <scope>NUCLEOTIDE SEQUENCE [LARGE SCALE GENOMIC DNA]</scope>
    <source>
        <strain evidence="4 5">CBS 110553</strain>
    </source>
</reference>
<evidence type="ECO:0008006" key="6">
    <source>
        <dbReference type="Google" id="ProtNLM"/>
    </source>
</evidence>
<dbReference type="OrthoDB" id="10267976at2759"/>
<dbReference type="AlphaFoldDB" id="W9WF23"/>
<dbReference type="Proteomes" id="UP000019471">
    <property type="component" value="Unassembled WGS sequence"/>
</dbReference>
<dbReference type="GO" id="GO:0016829">
    <property type="term" value="F:lyase activity"/>
    <property type="evidence" value="ECO:0007669"/>
    <property type="project" value="InterPro"/>
</dbReference>
<comment type="similarity">
    <text evidence="1">Belongs to the PrpD family.</text>
</comment>
<dbReference type="HOGENOM" id="CLU_026574_3_1_1"/>
<protein>
    <recommendedName>
        <fullName evidence="6">MmgE/PrpD family protein</fullName>
    </recommendedName>
</protein>
<dbReference type="InterPro" id="IPR005656">
    <property type="entry name" value="MmgE_PrpD"/>
</dbReference>
<dbReference type="InterPro" id="IPR036148">
    <property type="entry name" value="MmgE/PrpD_sf"/>
</dbReference>
<name>W9WF23_9EURO</name>
<dbReference type="InterPro" id="IPR045336">
    <property type="entry name" value="MmgE_PrpD_N"/>
</dbReference>
<accession>W9WF23</accession>
<dbReference type="Gene3D" id="1.10.4100.10">
    <property type="entry name" value="2-methylcitrate dehydratase PrpD"/>
    <property type="match status" value="1"/>
</dbReference>
<proteinExistence type="inferred from homology"/>
<organism evidence="4 5">
    <name type="scientific">Cladophialophora psammophila CBS 110553</name>
    <dbReference type="NCBI Taxonomy" id="1182543"/>
    <lineage>
        <taxon>Eukaryota</taxon>
        <taxon>Fungi</taxon>
        <taxon>Dikarya</taxon>
        <taxon>Ascomycota</taxon>
        <taxon>Pezizomycotina</taxon>
        <taxon>Eurotiomycetes</taxon>
        <taxon>Chaetothyriomycetidae</taxon>
        <taxon>Chaetothyriales</taxon>
        <taxon>Herpotrichiellaceae</taxon>
        <taxon>Cladophialophora</taxon>
    </lineage>
</organism>
<dbReference type="STRING" id="1182543.W9WF23"/>
<dbReference type="InterPro" id="IPR045337">
    <property type="entry name" value="MmgE_PrpD_C"/>
</dbReference>
<comment type="caution">
    <text evidence="4">The sequence shown here is derived from an EMBL/GenBank/DDBJ whole genome shotgun (WGS) entry which is preliminary data.</text>
</comment>
<dbReference type="InterPro" id="IPR042183">
    <property type="entry name" value="MmgE/PrpD_sf_1"/>
</dbReference>
<dbReference type="EMBL" id="AMGX01000019">
    <property type="protein sequence ID" value="EXJ66712.1"/>
    <property type="molecule type" value="Genomic_DNA"/>
</dbReference>
<evidence type="ECO:0000313" key="4">
    <source>
        <dbReference type="EMBL" id="EXJ66712.1"/>
    </source>
</evidence>
<dbReference type="Pfam" id="PF03972">
    <property type="entry name" value="MmgE_PrpD_N"/>
    <property type="match status" value="1"/>
</dbReference>
<evidence type="ECO:0000256" key="1">
    <source>
        <dbReference type="ARBA" id="ARBA00006174"/>
    </source>
</evidence>
<gene>
    <name evidence="4" type="ORF">A1O5_10383</name>
</gene>
<feature type="domain" description="MmgE/PrpD C-terminal" evidence="3">
    <location>
        <begin position="275"/>
        <end position="387"/>
    </location>
</feature>
<keyword evidence="5" id="KW-1185">Reference proteome</keyword>
<dbReference type="SUPFAM" id="SSF103378">
    <property type="entry name" value="2-methylcitrate dehydratase PrpD"/>
    <property type="match status" value="1"/>
</dbReference>
<evidence type="ECO:0000313" key="5">
    <source>
        <dbReference type="Proteomes" id="UP000019471"/>
    </source>
</evidence>
<dbReference type="Pfam" id="PF19305">
    <property type="entry name" value="MmgE_PrpD_C"/>
    <property type="match status" value="1"/>
</dbReference>
<sequence>MQNGNAVPRTPAFNLASWASSLTFTDLPSDVVSRIKSFYLDWLASALAGRSHISVTSMVNLIKTQGPTKGKCEIVGFPDLTTSPIFAALVNGASSHVVEQDDLHNSSMMHPATVVFPAALAVAQETGATGKDIIVVGYEFACRFGERLGKSYYELNHYALDQKFHTTATAGIIGAAAASSYLLGHDASTMLSAVGTAGTQAAGLWQFLLNATHSKQVHTAKAASDGVLFAYLAGSGLLGPQDILEGDRGMVATLSPTQGRDSEPSIVDKAWAEEIKAVDIATVEALTYKSAIAILSLSEKAETVHQSKFSMGFVLAVAAHRGSAKITDFTEEALLDQDLRQFQKKVKMTLDEKIENEFPERWLGRVIVVTRTGQRIEREVDVVKGDPG</sequence>
<dbReference type="RefSeq" id="XP_007749149.1">
    <property type="nucleotide sequence ID" value="XM_007750959.1"/>
</dbReference>
<dbReference type="GeneID" id="19195076"/>
<evidence type="ECO:0000259" key="2">
    <source>
        <dbReference type="Pfam" id="PF03972"/>
    </source>
</evidence>
<dbReference type="eggNOG" id="ENOG502QVEB">
    <property type="taxonomic scope" value="Eukaryota"/>
</dbReference>
<evidence type="ECO:0000259" key="3">
    <source>
        <dbReference type="Pfam" id="PF19305"/>
    </source>
</evidence>
<feature type="domain" description="MmgE/PrpD N-terminal" evidence="2">
    <location>
        <begin position="15"/>
        <end position="258"/>
    </location>
</feature>
<dbReference type="PANTHER" id="PTHR16943">
    <property type="entry name" value="2-METHYLCITRATE DEHYDRATASE-RELATED"/>
    <property type="match status" value="1"/>
</dbReference>
<dbReference type="PANTHER" id="PTHR16943:SF8">
    <property type="entry name" value="2-METHYLCITRATE DEHYDRATASE"/>
    <property type="match status" value="1"/>
</dbReference>